<keyword evidence="2" id="KW-1185">Reference proteome</keyword>
<evidence type="ECO:0000313" key="2">
    <source>
        <dbReference type="Proteomes" id="UP000558488"/>
    </source>
</evidence>
<organism evidence="1 2">
    <name type="scientific">Pipistrellus kuhlii</name>
    <name type="common">Kuhl's pipistrelle</name>
    <dbReference type="NCBI Taxonomy" id="59472"/>
    <lineage>
        <taxon>Eukaryota</taxon>
        <taxon>Metazoa</taxon>
        <taxon>Chordata</taxon>
        <taxon>Craniata</taxon>
        <taxon>Vertebrata</taxon>
        <taxon>Euteleostomi</taxon>
        <taxon>Mammalia</taxon>
        <taxon>Eutheria</taxon>
        <taxon>Laurasiatheria</taxon>
        <taxon>Chiroptera</taxon>
        <taxon>Yangochiroptera</taxon>
        <taxon>Vespertilionidae</taxon>
        <taxon>Pipistrellus</taxon>
    </lineage>
</organism>
<sequence length="160" mass="17309">MQRLGPWIGTFSFWRQVHDPRIIPLPPSLATSEMVQQLASTPTAAGAGQSDKGGTWGVDWLQSNDSPCWTLWSPRPQPPWFYLLTSSGASFWRSPSACSTASDSRLGRLPGSGGRGGPLCPHSNPTSLSWCLPILLSLATGALWRYNLLSVETSNISLTP</sequence>
<name>A0A7J7TA68_PIPKU</name>
<accession>A0A7J7TA68</accession>
<protein>
    <submittedName>
        <fullName evidence="1">Uncharacterized protein</fullName>
    </submittedName>
</protein>
<comment type="caution">
    <text evidence="1">The sequence shown here is derived from an EMBL/GenBank/DDBJ whole genome shotgun (WGS) entry which is preliminary data.</text>
</comment>
<dbReference type="Proteomes" id="UP000558488">
    <property type="component" value="Unassembled WGS sequence"/>
</dbReference>
<proteinExistence type="predicted"/>
<gene>
    <name evidence="1" type="ORF">mPipKuh1_009691</name>
</gene>
<dbReference type="AlphaFoldDB" id="A0A7J7TA68"/>
<evidence type="ECO:0000313" key="1">
    <source>
        <dbReference type="EMBL" id="KAF6297606.1"/>
    </source>
</evidence>
<dbReference type="EMBL" id="JACAGB010000030">
    <property type="protein sequence ID" value="KAF6297606.1"/>
    <property type="molecule type" value="Genomic_DNA"/>
</dbReference>
<reference evidence="1 2" key="1">
    <citation type="journal article" date="2020" name="Nature">
        <title>Six reference-quality genomes reveal evolution of bat adaptations.</title>
        <authorList>
            <person name="Jebb D."/>
            <person name="Huang Z."/>
            <person name="Pippel M."/>
            <person name="Hughes G.M."/>
            <person name="Lavrichenko K."/>
            <person name="Devanna P."/>
            <person name="Winkler S."/>
            <person name="Jermiin L.S."/>
            <person name="Skirmuntt E.C."/>
            <person name="Katzourakis A."/>
            <person name="Burkitt-Gray L."/>
            <person name="Ray D.A."/>
            <person name="Sullivan K.A.M."/>
            <person name="Roscito J.G."/>
            <person name="Kirilenko B.M."/>
            <person name="Davalos L.M."/>
            <person name="Corthals A.P."/>
            <person name="Power M.L."/>
            <person name="Jones G."/>
            <person name="Ransome R.D."/>
            <person name="Dechmann D.K.N."/>
            <person name="Locatelli A.G."/>
            <person name="Puechmaille S.J."/>
            <person name="Fedrigo O."/>
            <person name="Jarvis E.D."/>
            <person name="Hiller M."/>
            <person name="Vernes S.C."/>
            <person name="Myers E.W."/>
            <person name="Teeling E.C."/>
        </authorList>
    </citation>
    <scope>NUCLEOTIDE SEQUENCE [LARGE SCALE GENOMIC DNA]</scope>
    <source>
        <strain evidence="1">MPipKuh1</strain>
        <tissue evidence="1">Flight muscle</tissue>
    </source>
</reference>